<comment type="caution">
    <text evidence="2">The sequence shown here is derived from an EMBL/GenBank/DDBJ whole genome shotgun (WGS) entry which is preliminary data.</text>
</comment>
<evidence type="ECO:0000256" key="1">
    <source>
        <dbReference type="SAM" id="Phobius"/>
    </source>
</evidence>
<accession>A0ABP6ZNU7</accession>
<proteinExistence type="predicted"/>
<dbReference type="Proteomes" id="UP001500630">
    <property type="component" value="Unassembled WGS sequence"/>
</dbReference>
<evidence type="ECO:0000313" key="2">
    <source>
        <dbReference type="EMBL" id="GAA3614778.1"/>
    </source>
</evidence>
<sequence length="73" mass="7998">MVGLDELAGMAAQPLQRRPQIVYLLGAGLGLLGVVRLRRHAIPLVLVPPLCRTREGHGYVKTWAEAGIAEDQW</sequence>
<dbReference type="EMBL" id="BAABDQ010000051">
    <property type="protein sequence ID" value="GAA3614778.1"/>
    <property type="molecule type" value="Genomic_DNA"/>
</dbReference>
<keyword evidence="1" id="KW-0812">Transmembrane</keyword>
<reference evidence="3" key="1">
    <citation type="journal article" date="2019" name="Int. J. Syst. Evol. Microbiol.">
        <title>The Global Catalogue of Microorganisms (GCM) 10K type strain sequencing project: providing services to taxonomists for standard genome sequencing and annotation.</title>
        <authorList>
            <consortium name="The Broad Institute Genomics Platform"/>
            <consortium name="The Broad Institute Genome Sequencing Center for Infectious Disease"/>
            <person name="Wu L."/>
            <person name="Ma J."/>
        </authorList>
    </citation>
    <scope>NUCLEOTIDE SEQUENCE [LARGE SCALE GENOMIC DNA]</scope>
    <source>
        <strain evidence="3">JCM 17326</strain>
    </source>
</reference>
<keyword evidence="3" id="KW-1185">Reference proteome</keyword>
<gene>
    <name evidence="2" type="ORF">GCM10022419_120000</name>
</gene>
<name>A0ABP6ZNU7_9ACTN</name>
<protein>
    <submittedName>
        <fullName evidence="2">Uncharacterized protein</fullName>
    </submittedName>
</protein>
<organism evidence="2 3">
    <name type="scientific">Nonomuraea rosea</name>
    <dbReference type="NCBI Taxonomy" id="638574"/>
    <lineage>
        <taxon>Bacteria</taxon>
        <taxon>Bacillati</taxon>
        <taxon>Actinomycetota</taxon>
        <taxon>Actinomycetes</taxon>
        <taxon>Streptosporangiales</taxon>
        <taxon>Streptosporangiaceae</taxon>
        <taxon>Nonomuraea</taxon>
    </lineage>
</organism>
<feature type="transmembrane region" description="Helical" evidence="1">
    <location>
        <begin position="20"/>
        <end position="37"/>
    </location>
</feature>
<evidence type="ECO:0000313" key="3">
    <source>
        <dbReference type="Proteomes" id="UP001500630"/>
    </source>
</evidence>
<keyword evidence="1" id="KW-0472">Membrane</keyword>
<keyword evidence="1" id="KW-1133">Transmembrane helix</keyword>